<protein>
    <submittedName>
        <fullName evidence="2">Uncharacterized protein</fullName>
    </submittedName>
</protein>
<dbReference type="Proteomes" id="UP000095280">
    <property type="component" value="Unplaced"/>
</dbReference>
<sequence length="93" mass="10057">MEADRRRSGPSATGLACGARSCWTIARRAVAARLVPAGPRQLRAWLCREVAAVCTRAIGASTLCAQSIQFCGVRARHEICDLEICIASSRREL</sequence>
<evidence type="ECO:0000313" key="2">
    <source>
        <dbReference type="WBParaSite" id="maker-unitig_36823-snap-gene-0.5-mRNA-1"/>
    </source>
</evidence>
<accession>A0A1I8FJB2</accession>
<proteinExistence type="predicted"/>
<name>A0A1I8FJB2_9PLAT</name>
<keyword evidence="1" id="KW-1185">Reference proteome</keyword>
<dbReference type="AlphaFoldDB" id="A0A1I8FJB2"/>
<dbReference type="WBParaSite" id="maker-unitig_36823-snap-gene-0.5-mRNA-1">
    <property type="protein sequence ID" value="maker-unitig_36823-snap-gene-0.5-mRNA-1"/>
    <property type="gene ID" value="maker-unitig_36823-snap-gene-0.5"/>
</dbReference>
<evidence type="ECO:0000313" key="1">
    <source>
        <dbReference type="Proteomes" id="UP000095280"/>
    </source>
</evidence>
<reference evidence="2" key="1">
    <citation type="submission" date="2016-11" db="UniProtKB">
        <authorList>
            <consortium name="WormBaseParasite"/>
        </authorList>
    </citation>
    <scope>IDENTIFICATION</scope>
</reference>
<organism evidence="1 2">
    <name type="scientific">Macrostomum lignano</name>
    <dbReference type="NCBI Taxonomy" id="282301"/>
    <lineage>
        <taxon>Eukaryota</taxon>
        <taxon>Metazoa</taxon>
        <taxon>Spiralia</taxon>
        <taxon>Lophotrochozoa</taxon>
        <taxon>Platyhelminthes</taxon>
        <taxon>Rhabditophora</taxon>
        <taxon>Macrostomorpha</taxon>
        <taxon>Macrostomida</taxon>
        <taxon>Macrostomidae</taxon>
        <taxon>Macrostomum</taxon>
    </lineage>
</organism>